<evidence type="ECO:0000313" key="2">
    <source>
        <dbReference type="Proteomes" id="UP000430345"/>
    </source>
</evidence>
<sequence>KNAWDYTLEVIALMGDIDYANEMLSKTTNIKERKIISDRIDTLEGKFFDLKNKLKSIELL</sequence>
<name>A0A6I1MJK6_9CLOT</name>
<dbReference type="OrthoDB" id="1932462at2"/>
<proteinExistence type="predicted"/>
<reference evidence="1 2" key="1">
    <citation type="submission" date="2019-10" db="EMBL/GenBank/DDBJ databases">
        <title>The Genome Sequence of Clostridium tarantellae Isolated from Fish Brain.</title>
        <authorList>
            <person name="Bano L."/>
            <person name="Kiel M."/>
            <person name="Sales G."/>
            <person name="Doxey A.C."/>
            <person name="Mansfield M.J."/>
            <person name="Schiavone M."/>
            <person name="Rossetto O."/>
            <person name="Pirazzini M."/>
            <person name="Dobrindt U."/>
            <person name="Montecucco C."/>
        </authorList>
    </citation>
    <scope>NUCLEOTIDE SEQUENCE [LARGE SCALE GENOMIC DNA]</scope>
    <source>
        <strain evidence="1 2">DSM 3997</strain>
    </source>
</reference>
<keyword evidence="2" id="KW-1185">Reference proteome</keyword>
<comment type="caution">
    <text evidence="1">The sequence shown here is derived from an EMBL/GenBank/DDBJ whole genome shotgun (WGS) entry which is preliminary data.</text>
</comment>
<accession>A0A6I1MJK6</accession>
<dbReference type="EMBL" id="WHJC01000040">
    <property type="protein sequence ID" value="MPQ43124.1"/>
    <property type="molecule type" value="Genomic_DNA"/>
</dbReference>
<dbReference type="AlphaFoldDB" id="A0A6I1MJK6"/>
<gene>
    <name evidence="1" type="ORF">GBZ86_05030</name>
</gene>
<feature type="non-terminal residue" evidence="1">
    <location>
        <position position="1"/>
    </location>
</feature>
<organism evidence="1 2">
    <name type="scientific">Clostridium tarantellae</name>
    <dbReference type="NCBI Taxonomy" id="39493"/>
    <lineage>
        <taxon>Bacteria</taxon>
        <taxon>Bacillati</taxon>
        <taxon>Bacillota</taxon>
        <taxon>Clostridia</taxon>
        <taxon>Eubacteriales</taxon>
        <taxon>Clostridiaceae</taxon>
        <taxon>Clostridium</taxon>
    </lineage>
</organism>
<protein>
    <submittedName>
        <fullName evidence="1">Uncharacterized protein</fullName>
    </submittedName>
</protein>
<evidence type="ECO:0000313" key="1">
    <source>
        <dbReference type="EMBL" id="MPQ43124.1"/>
    </source>
</evidence>
<dbReference type="Proteomes" id="UP000430345">
    <property type="component" value="Unassembled WGS sequence"/>
</dbReference>
<dbReference type="RefSeq" id="WP_152888359.1">
    <property type="nucleotide sequence ID" value="NZ_WHJC01000040.1"/>
</dbReference>